<evidence type="ECO:0000256" key="4">
    <source>
        <dbReference type="ARBA" id="ARBA00022679"/>
    </source>
</evidence>
<evidence type="ECO:0000256" key="8">
    <source>
        <dbReference type="ARBA" id="ARBA00023012"/>
    </source>
</evidence>
<evidence type="ECO:0000256" key="1">
    <source>
        <dbReference type="ARBA" id="ARBA00000085"/>
    </source>
</evidence>
<evidence type="ECO:0000256" key="9">
    <source>
        <dbReference type="SAM" id="Phobius"/>
    </source>
</evidence>
<keyword evidence="4" id="KW-0808">Transferase</keyword>
<keyword evidence="9" id="KW-0472">Membrane</keyword>
<gene>
    <name evidence="11" type="ORF">GCM10010468_61000</name>
</gene>
<organism evidence="11 12">
    <name type="scientific">Actinocorallia longicatena</name>
    <dbReference type="NCBI Taxonomy" id="111803"/>
    <lineage>
        <taxon>Bacteria</taxon>
        <taxon>Bacillati</taxon>
        <taxon>Actinomycetota</taxon>
        <taxon>Actinomycetes</taxon>
        <taxon>Streptosporangiales</taxon>
        <taxon>Thermomonosporaceae</taxon>
        <taxon>Actinocorallia</taxon>
    </lineage>
</organism>
<feature type="transmembrane region" description="Helical" evidence="9">
    <location>
        <begin position="62"/>
        <end position="82"/>
    </location>
</feature>
<feature type="domain" description="Signal transduction histidine kinase subgroup 3 dimerisation and phosphoacceptor" evidence="10">
    <location>
        <begin position="168"/>
        <end position="231"/>
    </location>
</feature>
<evidence type="ECO:0000256" key="7">
    <source>
        <dbReference type="ARBA" id="ARBA00022840"/>
    </source>
</evidence>
<proteinExistence type="predicted"/>
<sequence>MIGRWRPEVKDAGLAGLAAVLAVVDAVAGGNTGVLRLGGTAHIVIGVAGAGILVFRRRRPYAVSVISSLVNFMIYAPAQGLLGLFSAGRYGDSLARLVMVAIFGFGTAVPGAWPVDMIARGISYTALFVTAAVAIGRQSRRYVLGVEQSQRMLREEYGRTVERARLEERARIAGELHDSVAHRVTLMTVQAGALEAAGERSAELVSVIAGQIRAAGRAAMEELRQVLGVLRLEADVVGTAPKPDLDEVVFAVGEARRIGIEVALQISGTARPLPPAVAQTAVRIVREALENVAAHAGRVPAEVRVDFAADRLLLEVENGPAPQRTAREAPGGSLLNLGQRLNLLGGEFTAGPTHRGGFLVQAVLPLAGEEEGPQ</sequence>
<dbReference type="Proteomes" id="UP001501237">
    <property type="component" value="Unassembled WGS sequence"/>
</dbReference>
<dbReference type="Gene3D" id="1.20.5.1930">
    <property type="match status" value="1"/>
</dbReference>
<dbReference type="PANTHER" id="PTHR24421">
    <property type="entry name" value="NITRATE/NITRITE SENSOR PROTEIN NARX-RELATED"/>
    <property type="match status" value="1"/>
</dbReference>
<dbReference type="PANTHER" id="PTHR24421:SF10">
    <property type="entry name" value="NITRATE_NITRITE SENSOR PROTEIN NARQ"/>
    <property type="match status" value="1"/>
</dbReference>
<feature type="transmembrane region" description="Helical" evidence="9">
    <location>
        <begin position="94"/>
        <end position="113"/>
    </location>
</feature>
<accession>A0ABP6QII3</accession>
<keyword evidence="5" id="KW-0547">Nucleotide-binding</keyword>
<dbReference type="GO" id="GO:0016301">
    <property type="term" value="F:kinase activity"/>
    <property type="evidence" value="ECO:0007669"/>
    <property type="project" value="UniProtKB-KW"/>
</dbReference>
<keyword evidence="9" id="KW-1133">Transmembrane helix</keyword>
<dbReference type="InterPro" id="IPR050482">
    <property type="entry name" value="Sensor_HK_TwoCompSys"/>
</dbReference>
<keyword evidence="7" id="KW-0067">ATP-binding</keyword>
<dbReference type="EMBL" id="BAAAUV010000020">
    <property type="protein sequence ID" value="GAA3230499.1"/>
    <property type="molecule type" value="Genomic_DNA"/>
</dbReference>
<keyword evidence="9" id="KW-0812">Transmembrane</keyword>
<evidence type="ECO:0000256" key="3">
    <source>
        <dbReference type="ARBA" id="ARBA00022553"/>
    </source>
</evidence>
<dbReference type="InterPro" id="IPR011712">
    <property type="entry name" value="Sig_transdc_His_kin_sub3_dim/P"/>
</dbReference>
<comment type="caution">
    <text evidence="11">The sequence shown here is derived from an EMBL/GenBank/DDBJ whole genome shotgun (WGS) entry which is preliminary data.</text>
</comment>
<evidence type="ECO:0000313" key="11">
    <source>
        <dbReference type="EMBL" id="GAA3230499.1"/>
    </source>
</evidence>
<feature type="transmembrane region" description="Helical" evidence="9">
    <location>
        <begin position="36"/>
        <end position="55"/>
    </location>
</feature>
<protein>
    <recommendedName>
        <fullName evidence="2">histidine kinase</fullName>
        <ecNumber evidence="2">2.7.13.3</ecNumber>
    </recommendedName>
</protein>
<keyword evidence="6 11" id="KW-0418">Kinase</keyword>
<evidence type="ECO:0000259" key="10">
    <source>
        <dbReference type="Pfam" id="PF07730"/>
    </source>
</evidence>
<evidence type="ECO:0000256" key="6">
    <source>
        <dbReference type="ARBA" id="ARBA00022777"/>
    </source>
</evidence>
<comment type="catalytic activity">
    <reaction evidence="1">
        <text>ATP + protein L-histidine = ADP + protein N-phospho-L-histidine.</text>
        <dbReference type="EC" id="2.7.13.3"/>
    </reaction>
</comment>
<keyword evidence="3" id="KW-0597">Phosphoprotein</keyword>
<keyword evidence="12" id="KW-1185">Reference proteome</keyword>
<evidence type="ECO:0000313" key="12">
    <source>
        <dbReference type="Proteomes" id="UP001501237"/>
    </source>
</evidence>
<dbReference type="RefSeq" id="WP_344835243.1">
    <property type="nucleotide sequence ID" value="NZ_BAAAUV010000020.1"/>
</dbReference>
<dbReference type="EC" id="2.7.13.3" evidence="2"/>
<dbReference type="Pfam" id="PF07730">
    <property type="entry name" value="HisKA_3"/>
    <property type="match status" value="1"/>
</dbReference>
<keyword evidence="8" id="KW-0902">Two-component regulatory system</keyword>
<dbReference type="InterPro" id="IPR036890">
    <property type="entry name" value="HATPase_C_sf"/>
</dbReference>
<reference evidence="12" key="1">
    <citation type="journal article" date="2019" name="Int. J. Syst. Evol. Microbiol.">
        <title>The Global Catalogue of Microorganisms (GCM) 10K type strain sequencing project: providing services to taxonomists for standard genome sequencing and annotation.</title>
        <authorList>
            <consortium name="The Broad Institute Genomics Platform"/>
            <consortium name="The Broad Institute Genome Sequencing Center for Infectious Disease"/>
            <person name="Wu L."/>
            <person name="Ma J."/>
        </authorList>
    </citation>
    <scope>NUCLEOTIDE SEQUENCE [LARGE SCALE GENOMIC DNA]</scope>
    <source>
        <strain evidence="12">JCM 9377</strain>
    </source>
</reference>
<name>A0ABP6QII3_9ACTN</name>
<dbReference type="Gene3D" id="3.30.565.10">
    <property type="entry name" value="Histidine kinase-like ATPase, C-terminal domain"/>
    <property type="match status" value="1"/>
</dbReference>
<evidence type="ECO:0000256" key="2">
    <source>
        <dbReference type="ARBA" id="ARBA00012438"/>
    </source>
</evidence>
<evidence type="ECO:0000256" key="5">
    <source>
        <dbReference type="ARBA" id="ARBA00022741"/>
    </source>
</evidence>
<dbReference type="CDD" id="cd16917">
    <property type="entry name" value="HATPase_UhpB-NarQ-NarX-like"/>
    <property type="match status" value="1"/>
</dbReference>